<dbReference type="Proteomes" id="UP000335636">
    <property type="component" value="Unassembled WGS sequence"/>
</dbReference>
<dbReference type="EMBL" id="CABDUW010000026">
    <property type="protein sequence ID" value="VTJ53207.1"/>
    <property type="molecule type" value="Genomic_DNA"/>
</dbReference>
<evidence type="ECO:0000313" key="2">
    <source>
        <dbReference type="Proteomes" id="UP000335636"/>
    </source>
</evidence>
<sequence length="136" mass="15286">MLLFAPVQKGGTVLNNSQMKKRPTSAVGYKRPISQYARVAMAMGSHPRYRAENIMFLELDVSPPAVFEMEFSNDQEQDPRALHMERLMRLDSFLERPSTSKVRKSRSWSVPESSAASTFHRTCLPGLCFSAPCDSG</sequence>
<evidence type="ECO:0000313" key="1">
    <source>
        <dbReference type="EMBL" id="VTJ53207.1"/>
    </source>
</evidence>
<comment type="caution">
    <text evidence="1">The sequence shown here is derived from an EMBL/GenBank/DDBJ whole genome shotgun (WGS) entry which is preliminary data.</text>
</comment>
<accession>A0A5E4A7G7</accession>
<gene>
    <name evidence="1" type="ORF">MONAX_5E044532</name>
</gene>
<protein>
    <recommendedName>
        <fullName evidence="3">Kinesin motor domain-containing protein</fullName>
    </recommendedName>
</protein>
<keyword evidence="2" id="KW-1185">Reference proteome</keyword>
<proteinExistence type="predicted"/>
<organism evidence="1 2">
    <name type="scientific">Marmota monax</name>
    <name type="common">Woodchuck</name>
    <dbReference type="NCBI Taxonomy" id="9995"/>
    <lineage>
        <taxon>Eukaryota</taxon>
        <taxon>Metazoa</taxon>
        <taxon>Chordata</taxon>
        <taxon>Craniata</taxon>
        <taxon>Vertebrata</taxon>
        <taxon>Euteleostomi</taxon>
        <taxon>Mammalia</taxon>
        <taxon>Eutheria</taxon>
        <taxon>Euarchontoglires</taxon>
        <taxon>Glires</taxon>
        <taxon>Rodentia</taxon>
        <taxon>Sciuromorpha</taxon>
        <taxon>Sciuridae</taxon>
        <taxon>Xerinae</taxon>
        <taxon>Marmotini</taxon>
        <taxon>Marmota</taxon>
    </lineage>
</organism>
<name>A0A5E4A7G7_MARMO</name>
<evidence type="ECO:0008006" key="3">
    <source>
        <dbReference type="Google" id="ProtNLM"/>
    </source>
</evidence>
<dbReference type="AlphaFoldDB" id="A0A5E4A7G7"/>
<reference evidence="1" key="1">
    <citation type="submission" date="2019-04" db="EMBL/GenBank/DDBJ databases">
        <authorList>
            <person name="Alioto T."/>
            <person name="Alioto T."/>
        </authorList>
    </citation>
    <scope>NUCLEOTIDE SEQUENCE [LARGE SCALE GENOMIC DNA]</scope>
</reference>